<evidence type="ECO:0000313" key="2">
    <source>
        <dbReference type="EMBL" id="RSX51635.1"/>
    </source>
</evidence>
<dbReference type="Proteomes" id="UP000288607">
    <property type="component" value="Unassembled WGS sequence"/>
</dbReference>
<evidence type="ECO:0000256" key="1">
    <source>
        <dbReference type="SAM" id="Phobius"/>
    </source>
</evidence>
<evidence type="ECO:0000313" key="3">
    <source>
        <dbReference type="Proteomes" id="UP000288607"/>
    </source>
</evidence>
<protein>
    <recommendedName>
        <fullName evidence="4">DUF3592 domain-containing protein</fullName>
    </recommendedName>
</protein>
<feature type="transmembrane region" description="Helical" evidence="1">
    <location>
        <begin position="6"/>
        <end position="31"/>
    </location>
</feature>
<keyword evidence="1" id="KW-0472">Membrane</keyword>
<gene>
    <name evidence="2" type="ORF">D2E23_0898</name>
</gene>
<dbReference type="RefSeq" id="WP_126029793.1">
    <property type="nucleotide sequence ID" value="NZ_QXGJ01000003.1"/>
</dbReference>
<evidence type="ECO:0008006" key="4">
    <source>
        <dbReference type="Google" id="ProtNLM"/>
    </source>
</evidence>
<dbReference type="OrthoDB" id="2225958at2"/>
<organism evidence="2 3">
    <name type="scientific">Bifidobacterium callimiconis</name>
    <dbReference type="NCBI Taxonomy" id="2306973"/>
    <lineage>
        <taxon>Bacteria</taxon>
        <taxon>Bacillati</taxon>
        <taxon>Actinomycetota</taxon>
        <taxon>Actinomycetes</taxon>
        <taxon>Bifidobacteriales</taxon>
        <taxon>Bifidobacteriaceae</taxon>
        <taxon>Bifidobacterium</taxon>
    </lineage>
</organism>
<reference evidence="2 3" key="1">
    <citation type="submission" date="2018-09" db="EMBL/GenBank/DDBJ databases">
        <title>Characterization of the phylogenetic diversity of five novel species belonging to the genus Bifidobacterium.</title>
        <authorList>
            <person name="Lugli G.A."/>
            <person name="Duranti S."/>
            <person name="Milani C."/>
        </authorList>
    </citation>
    <scope>NUCLEOTIDE SEQUENCE [LARGE SCALE GENOMIC DNA]</scope>
    <source>
        <strain evidence="2 3">2028B</strain>
    </source>
</reference>
<keyword evidence="1" id="KW-0812">Transmembrane</keyword>
<name>A0A430FFG5_9BIFI</name>
<keyword evidence="3" id="KW-1185">Reference proteome</keyword>
<sequence length="177" mass="19379">MTHTQIAILMLATLGLPGLALLIAGIAVIAVQRGRARRCTAVTTGWVIDYRFPGGDQFYPVIGYQVDGRDYKVNRRFRGYVTTSKITPLNPYVDSGAYVSDRDVLHIRSGMVTNYRTMAQQLWPQGSTMPVYYDPANPAHAFAQRVPNYTSAVGIIFSAFGVATLLATIAMAFVLLG</sequence>
<feature type="transmembrane region" description="Helical" evidence="1">
    <location>
        <begin position="152"/>
        <end position="176"/>
    </location>
</feature>
<accession>A0A430FFG5</accession>
<dbReference type="AlphaFoldDB" id="A0A430FFG5"/>
<dbReference type="EMBL" id="QXGJ01000003">
    <property type="protein sequence ID" value="RSX51635.1"/>
    <property type="molecule type" value="Genomic_DNA"/>
</dbReference>
<comment type="caution">
    <text evidence="2">The sequence shown here is derived from an EMBL/GenBank/DDBJ whole genome shotgun (WGS) entry which is preliminary data.</text>
</comment>
<proteinExistence type="predicted"/>
<keyword evidence="1" id="KW-1133">Transmembrane helix</keyword>